<organism evidence="2 3">
    <name type="scientific">Thalassotalea fonticola</name>
    <dbReference type="NCBI Taxonomy" id="3065649"/>
    <lineage>
        <taxon>Bacteria</taxon>
        <taxon>Pseudomonadati</taxon>
        <taxon>Pseudomonadota</taxon>
        <taxon>Gammaproteobacteria</taxon>
        <taxon>Alteromonadales</taxon>
        <taxon>Colwelliaceae</taxon>
        <taxon>Thalassotalea</taxon>
    </lineage>
</organism>
<dbReference type="InterPro" id="IPR015867">
    <property type="entry name" value="N-reg_PII/ATP_PRibTrfase_C"/>
</dbReference>
<name>A0ABZ0GML7_9GAMM</name>
<dbReference type="EMBL" id="CP136600">
    <property type="protein sequence ID" value="WOH36993.1"/>
    <property type="molecule type" value="Genomic_DNA"/>
</dbReference>
<dbReference type="Pfam" id="PF03091">
    <property type="entry name" value="CutA1"/>
    <property type="match status" value="1"/>
</dbReference>
<dbReference type="InterPro" id="IPR004323">
    <property type="entry name" value="Ion_tolerance_CutA"/>
</dbReference>
<dbReference type="Gene3D" id="3.30.70.120">
    <property type="match status" value="1"/>
</dbReference>
<dbReference type="SUPFAM" id="SSF54913">
    <property type="entry name" value="GlnB-like"/>
    <property type="match status" value="1"/>
</dbReference>
<sequence>MYQIVVCNCPNNDIAKTIANSLVAKKLAACVNIMPTMTSVYHWQDEIYCDEEVMLLIKTKTSAFVDLEQTIIKLHPYDVVEIIALNIQQGNELYLNWINNTVKN</sequence>
<dbReference type="Proteomes" id="UP001301442">
    <property type="component" value="Chromosome"/>
</dbReference>
<comment type="similarity">
    <text evidence="1">Belongs to the CutA family.</text>
</comment>
<evidence type="ECO:0000313" key="3">
    <source>
        <dbReference type="Proteomes" id="UP001301442"/>
    </source>
</evidence>
<dbReference type="PANTHER" id="PTHR23419">
    <property type="entry name" value="DIVALENT CATION TOLERANCE CUTA-RELATED"/>
    <property type="match status" value="1"/>
</dbReference>
<dbReference type="RefSeq" id="WP_348395787.1">
    <property type="nucleotide sequence ID" value="NZ_CP136600.1"/>
</dbReference>
<accession>A0ABZ0GML7</accession>
<evidence type="ECO:0000313" key="2">
    <source>
        <dbReference type="EMBL" id="WOH36993.1"/>
    </source>
</evidence>
<reference evidence="2 3" key="1">
    <citation type="submission" date="2023-09" db="EMBL/GenBank/DDBJ databases">
        <authorList>
            <person name="Qi X."/>
        </authorList>
    </citation>
    <scope>NUCLEOTIDE SEQUENCE [LARGE SCALE GENOMIC DNA]</scope>
    <source>
        <strain evidence="2 3">S1-1</strain>
    </source>
</reference>
<keyword evidence="3" id="KW-1185">Reference proteome</keyword>
<gene>
    <name evidence="2" type="primary">cutA</name>
    <name evidence="2" type="ORF">RI844_16720</name>
</gene>
<dbReference type="InterPro" id="IPR011322">
    <property type="entry name" value="N-reg_PII-like_a/b"/>
</dbReference>
<protein>
    <submittedName>
        <fullName evidence="2">Divalent-cation tolerance protein CutA</fullName>
    </submittedName>
</protein>
<dbReference type="PANTHER" id="PTHR23419:SF8">
    <property type="entry name" value="FI09726P"/>
    <property type="match status" value="1"/>
</dbReference>
<evidence type="ECO:0000256" key="1">
    <source>
        <dbReference type="ARBA" id="ARBA00010169"/>
    </source>
</evidence>
<proteinExistence type="inferred from homology"/>